<evidence type="ECO:0000313" key="2">
    <source>
        <dbReference type="Proteomes" id="UP001604277"/>
    </source>
</evidence>
<evidence type="ECO:0008006" key="3">
    <source>
        <dbReference type="Google" id="ProtNLM"/>
    </source>
</evidence>
<dbReference type="EMBL" id="JBFOLJ010000026">
    <property type="protein sequence ID" value="KAL2458860.1"/>
    <property type="molecule type" value="Genomic_DNA"/>
</dbReference>
<accession>A0ABD1P4R8</accession>
<sequence length="104" mass="11399">MVTFLFPSKTFSGCTTALVTTTLGSSTTFFVADPAARRHTNTTTQPIRTAREVVKTIIRSLFSINIATTASCADTTADSTIRISRLLGSRPSNPKERTYLRWVP</sequence>
<organism evidence="1 2">
    <name type="scientific">Forsythia ovata</name>
    <dbReference type="NCBI Taxonomy" id="205694"/>
    <lineage>
        <taxon>Eukaryota</taxon>
        <taxon>Viridiplantae</taxon>
        <taxon>Streptophyta</taxon>
        <taxon>Embryophyta</taxon>
        <taxon>Tracheophyta</taxon>
        <taxon>Spermatophyta</taxon>
        <taxon>Magnoliopsida</taxon>
        <taxon>eudicotyledons</taxon>
        <taxon>Gunneridae</taxon>
        <taxon>Pentapetalae</taxon>
        <taxon>asterids</taxon>
        <taxon>lamiids</taxon>
        <taxon>Lamiales</taxon>
        <taxon>Oleaceae</taxon>
        <taxon>Forsythieae</taxon>
        <taxon>Forsythia</taxon>
    </lineage>
</organism>
<dbReference type="AlphaFoldDB" id="A0ABD1P4R8"/>
<protein>
    <recommendedName>
        <fullName evidence="3">Secreted protein</fullName>
    </recommendedName>
</protein>
<evidence type="ECO:0000313" key="1">
    <source>
        <dbReference type="EMBL" id="KAL2458860.1"/>
    </source>
</evidence>
<name>A0ABD1P4R8_9LAMI</name>
<comment type="caution">
    <text evidence="1">The sequence shown here is derived from an EMBL/GenBank/DDBJ whole genome shotgun (WGS) entry which is preliminary data.</text>
</comment>
<dbReference type="Proteomes" id="UP001604277">
    <property type="component" value="Unassembled WGS sequence"/>
</dbReference>
<keyword evidence="2" id="KW-1185">Reference proteome</keyword>
<reference evidence="2" key="1">
    <citation type="submission" date="2024-07" db="EMBL/GenBank/DDBJ databases">
        <title>Two chromosome-level genome assemblies of Korean endemic species Abeliophyllum distichum and Forsythia ovata (Oleaceae).</title>
        <authorList>
            <person name="Jang H."/>
        </authorList>
    </citation>
    <scope>NUCLEOTIDE SEQUENCE [LARGE SCALE GENOMIC DNA]</scope>
</reference>
<gene>
    <name evidence="1" type="ORF">Fot_55423</name>
</gene>
<proteinExistence type="predicted"/>